<evidence type="ECO:0000313" key="2">
    <source>
        <dbReference type="Proteomes" id="UP000249720"/>
    </source>
</evidence>
<keyword evidence="2" id="KW-1185">Reference proteome</keyword>
<dbReference type="RefSeq" id="WP_111294882.1">
    <property type="nucleotide sequence ID" value="NZ_QKZV01000004.1"/>
</dbReference>
<organism evidence="1 2">
    <name type="scientific">Hydrotalea sandarakina</name>
    <dbReference type="NCBI Taxonomy" id="1004304"/>
    <lineage>
        <taxon>Bacteria</taxon>
        <taxon>Pseudomonadati</taxon>
        <taxon>Bacteroidota</taxon>
        <taxon>Chitinophagia</taxon>
        <taxon>Chitinophagales</taxon>
        <taxon>Chitinophagaceae</taxon>
        <taxon>Hydrotalea</taxon>
    </lineage>
</organism>
<dbReference type="Proteomes" id="UP000249720">
    <property type="component" value="Unassembled WGS sequence"/>
</dbReference>
<dbReference type="AlphaFoldDB" id="A0A2W7RVG0"/>
<evidence type="ECO:0000313" key="1">
    <source>
        <dbReference type="EMBL" id="PZX62826.1"/>
    </source>
</evidence>
<comment type="caution">
    <text evidence="1">The sequence shown here is derived from an EMBL/GenBank/DDBJ whole genome shotgun (WGS) entry which is preliminary data.</text>
</comment>
<sequence>MQNIVTNILQKTFNVSPKIHLTLAESNYIVNLNGRPVAAQTQSQYDSSSGVLNITTYIRIDQIDPAASQEYKASLLIHEIVHAYIFTHPEVLNGLTQHAYMLQNYIDGILGLCKLSFPLTSQQAASLALGGLGDDMTGTQAFADALTKYGFTTDNNSNNYQFYLQQFQYGTIGIHCND</sequence>
<reference evidence="1 2" key="1">
    <citation type="submission" date="2018-06" db="EMBL/GenBank/DDBJ databases">
        <title>Genomic Encyclopedia of Archaeal and Bacterial Type Strains, Phase II (KMG-II): from individual species to whole genera.</title>
        <authorList>
            <person name="Goeker M."/>
        </authorList>
    </citation>
    <scope>NUCLEOTIDE SEQUENCE [LARGE SCALE GENOMIC DNA]</scope>
    <source>
        <strain evidence="1 2">DSM 23241</strain>
    </source>
</reference>
<gene>
    <name evidence="1" type="ORF">LX80_01520</name>
</gene>
<protein>
    <recommendedName>
        <fullName evidence="3">SprT-like family protein</fullName>
    </recommendedName>
</protein>
<dbReference type="OrthoDB" id="672188at2"/>
<accession>A0A2W7RVG0</accession>
<dbReference type="EMBL" id="QKZV01000004">
    <property type="protein sequence ID" value="PZX62826.1"/>
    <property type="molecule type" value="Genomic_DNA"/>
</dbReference>
<proteinExistence type="predicted"/>
<name>A0A2W7RVG0_9BACT</name>
<evidence type="ECO:0008006" key="3">
    <source>
        <dbReference type="Google" id="ProtNLM"/>
    </source>
</evidence>